<dbReference type="GO" id="GO:0046983">
    <property type="term" value="F:protein dimerization activity"/>
    <property type="evidence" value="ECO:0007669"/>
    <property type="project" value="InterPro"/>
</dbReference>
<evidence type="ECO:0000313" key="11">
    <source>
        <dbReference type="EMBL" id="KAJ1089461.1"/>
    </source>
</evidence>
<protein>
    <recommendedName>
        <fullName evidence="8">Anoctamin</fullName>
    </recommendedName>
</protein>
<gene>
    <name evidence="11" type="ORF">NDU88_002612</name>
</gene>
<comment type="similarity">
    <text evidence="2 8">Belongs to the anoctamin family.</text>
</comment>
<dbReference type="InterPro" id="IPR032394">
    <property type="entry name" value="Anoct_dimer"/>
</dbReference>
<feature type="domain" description="Anoctamin dimerisation" evidence="10">
    <location>
        <begin position="3"/>
        <end position="37"/>
    </location>
</feature>
<evidence type="ECO:0000256" key="3">
    <source>
        <dbReference type="ARBA" id="ARBA00022475"/>
    </source>
</evidence>
<dbReference type="PANTHER" id="PTHR12308:SF22">
    <property type="entry name" value="ANOCTAMIN-7"/>
    <property type="match status" value="1"/>
</dbReference>
<feature type="non-terminal residue" evidence="11">
    <location>
        <position position="1"/>
    </location>
</feature>
<dbReference type="PANTHER" id="PTHR12308">
    <property type="entry name" value="ANOCTAMIN"/>
    <property type="match status" value="1"/>
</dbReference>
<proteinExistence type="inferred from homology"/>
<dbReference type="InterPro" id="IPR007632">
    <property type="entry name" value="Anoctamin"/>
</dbReference>
<evidence type="ECO:0000313" key="12">
    <source>
        <dbReference type="Proteomes" id="UP001066276"/>
    </source>
</evidence>
<name>A0AAV7LCW5_PLEWA</name>
<feature type="transmembrane region" description="Helical" evidence="8">
    <location>
        <begin position="51"/>
        <end position="79"/>
    </location>
</feature>
<keyword evidence="4 8" id="KW-0812">Transmembrane</keyword>
<evidence type="ECO:0000256" key="8">
    <source>
        <dbReference type="RuleBase" id="RU280814"/>
    </source>
</evidence>
<evidence type="ECO:0000256" key="2">
    <source>
        <dbReference type="ARBA" id="ARBA00009671"/>
    </source>
</evidence>
<feature type="non-terminal residue" evidence="11">
    <location>
        <position position="117"/>
    </location>
</feature>
<comment type="caution">
    <text evidence="8">Lacks conserved residue(s) required for the propagation of feature annotation.</text>
</comment>
<evidence type="ECO:0000259" key="9">
    <source>
        <dbReference type="Pfam" id="PF04547"/>
    </source>
</evidence>
<evidence type="ECO:0000256" key="4">
    <source>
        <dbReference type="ARBA" id="ARBA00022692"/>
    </source>
</evidence>
<sequence length="117" mass="13707">GPHDISPESHPSHSLTYRQILFRYWARWGKWNKYQPLDHIRKYFGEKIALYFAWLGFYTGWLLPAAVIGTVVFFFGIFLMEVDIPAKEICESEGQFLMCPVCKACPYWNLSSICNTF</sequence>
<keyword evidence="5 8" id="KW-1133">Transmembrane helix</keyword>
<evidence type="ECO:0000256" key="7">
    <source>
        <dbReference type="ARBA" id="ARBA00023180"/>
    </source>
</evidence>
<evidence type="ECO:0000256" key="5">
    <source>
        <dbReference type="ARBA" id="ARBA00022989"/>
    </source>
</evidence>
<dbReference type="GO" id="GO:0005254">
    <property type="term" value="F:chloride channel activity"/>
    <property type="evidence" value="ECO:0007669"/>
    <property type="project" value="TreeGrafter"/>
</dbReference>
<evidence type="ECO:0000256" key="6">
    <source>
        <dbReference type="ARBA" id="ARBA00023136"/>
    </source>
</evidence>
<evidence type="ECO:0000259" key="10">
    <source>
        <dbReference type="Pfam" id="PF16178"/>
    </source>
</evidence>
<reference evidence="11" key="1">
    <citation type="journal article" date="2022" name="bioRxiv">
        <title>Sequencing and chromosome-scale assembly of the giantPleurodeles waltlgenome.</title>
        <authorList>
            <person name="Brown T."/>
            <person name="Elewa A."/>
            <person name="Iarovenko S."/>
            <person name="Subramanian E."/>
            <person name="Araus A.J."/>
            <person name="Petzold A."/>
            <person name="Susuki M."/>
            <person name="Suzuki K.-i.T."/>
            <person name="Hayashi T."/>
            <person name="Toyoda A."/>
            <person name="Oliveira C."/>
            <person name="Osipova E."/>
            <person name="Leigh N.D."/>
            <person name="Simon A."/>
            <person name="Yun M.H."/>
        </authorList>
    </citation>
    <scope>NUCLEOTIDE SEQUENCE</scope>
    <source>
        <strain evidence="11">20211129_DDA</strain>
        <tissue evidence="11">Liver</tissue>
    </source>
</reference>
<feature type="domain" description="Anoctamin transmembrane" evidence="9">
    <location>
        <begin position="40"/>
        <end position="80"/>
    </location>
</feature>
<dbReference type="InterPro" id="IPR049452">
    <property type="entry name" value="Anoctamin_TM"/>
</dbReference>
<dbReference type="GO" id="GO:0005886">
    <property type="term" value="C:plasma membrane"/>
    <property type="evidence" value="ECO:0007669"/>
    <property type="project" value="UniProtKB-SubCell"/>
</dbReference>
<accession>A0AAV7LCW5</accession>
<dbReference type="EMBL" id="JANPWB010000015">
    <property type="protein sequence ID" value="KAJ1089461.1"/>
    <property type="molecule type" value="Genomic_DNA"/>
</dbReference>
<evidence type="ECO:0000256" key="1">
    <source>
        <dbReference type="ARBA" id="ARBA00004651"/>
    </source>
</evidence>
<dbReference type="Pfam" id="PF04547">
    <property type="entry name" value="Anoctamin"/>
    <property type="match status" value="1"/>
</dbReference>
<keyword evidence="12" id="KW-1185">Reference proteome</keyword>
<dbReference type="Proteomes" id="UP001066276">
    <property type="component" value="Chromosome 11"/>
</dbReference>
<comment type="caution">
    <text evidence="11">The sequence shown here is derived from an EMBL/GenBank/DDBJ whole genome shotgun (WGS) entry which is preliminary data.</text>
</comment>
<organism evidence="11 12">
    <name type="scientific">Pleurodeles waltl</name>
    <name type="common">Iberian ribbed newt</name>
    <dbReference type="NCBI Taxonomy" id="8319"/>
    <lineage>
        <taxon>Eukaryota</taxon>
        <taxon>Metazoa</taxon>
        <taxon>Chordata</taxon>
        <taxon>Craniata</taxon>
        <taxon>Vertebrata</taxon>
        <taxon>Euteleostomi</taxon>
        <taxon>Amphibia</taxon>
        <taxon>Batrachia</taxon>
        <taxon>Caudata</taxon>
        <taxon>Salamandroidea</taxon>
        <taxon>Salamandridae</taxon>
        <taxon>Pleurodelinae</taxon>
        <taxon>Pleurodeles</taxon>
    </lineage>
</organism>
<dbReference type="Pfam" id="PF16178">
    <property type="entry name" value="Anoct_dimer"/>
    <property type="match status" value="1"/>
</dbReference>
<keyword evidence="3" id="KW-1003">Cell membrane</keyword>
<keyword evidence="6 8" id="KW-0472">Membrane</keyword>
<dbReference type="GO" id="GO:0061588">
    <property type="term" value="P:calcium activated phospholipid scrambling"/>
    <property type="evidence" value="ECO:0007669"/>
    <property type="project" value="TreeGrafter"/>
</dbReference>
<comment type="subcellular location">
    <subcellularLocation>
        <location evidence="1">Cell membrane</location>
        <topology evidence="1">Multi-pass membrane protein</topology>
    </subcellularLocation>
    <subcellularLocation>
        <location evidence="8">Membrane</location>
        <topology evidence="8">Multi-pass membrane protein</topology>
    </subcellularLocation>
</comment>
<keyword evidence="7" id="KW-0325">Glycoprotein</keyword>
<dbReference type="AlphaFoldDB" id="A0AAV7LCW5"/>